<organism evidence="1 2">
    <name type="scientific">Pseudoalteromonas luteoviolacea DSM 6061</name>
    <dbReference type="NCBI Taxonomy" id="1365250"/>
    <lineage>
        <taxon>Bacteria</taxon>
        <taxon>Pseudomonadati</taxon>
        <taxon>Pseudomonadota</taxon>
        <taxon>Gammaproteobacteria</taxon>
        <taxon>Alteromonadales</taxon>
        <taxon>Pseudoalteromonadaceae</taxon>
        <taxon>Pseudoalteromonas</taxon>
    </lineage>
</organism>
<dbReference type="RefSeq" id="WP_063358296.1">
    <property type="nucleotide sequence ID" value="NZ_AQHB01000049.1"/>
</dbReference>
<name>A0A166VYV0_9GAMM</name>
<dbReference type="PATRIC" id="fig|1365250.3.peg.3491"/>
<dbReference type="EMBL" id="AUYB01000116">
    <property type="protein sequence ID" value="KZN34633.1"/>
    <property type="molecule type" value="Genomic_DNA"/>
</dbReference>
<reference evidence="1 2" key="1">
    <citation type="submission" date="2013-07" db="EMBL/GenBank/DDBJ databases">
        <title>Comparative Genomic and Metabolomic Analysis of Twelve Strains of Pseudoalteromonas luteoviolacea.</title>
        <authorList>
            <person name="Vynne N.G."/>
            <person name="Mansson M."/>
            <person name="Gram L."/>
        </authorList>
    </citation>
    <scope>NUCLEOTIDE SEQUENCE [LARGE SCALE GENOMIC DNA]</scope>
    <source>
        <strain evidence="1 2">DSM 6061</strain>
    </source>
</reference>
<dbReference type="InterPro" id="IPR011008">
    <property type="entry name" value="Dimeric_a/b-barrel"/>
</dbReference>
<accession>A0A166VYV0</accession>
<dbReference type="Gene3D" id="3.30.70.100">
    <property type="match status" value="1"/>
</dbReference>
<evidence type="ECO:0000313" key="2">
    <source>
        <dbReference type="Proteomes" id="UP000076643"/>
    </source>
</evidence>
<keyword evidence="2" id="KW-1185">Reference proteome</keyword>
<dbReference type="Proteomes" id="UP000076643">
    <property type="component" value="Unassembled WGS sequence"/>
</dbReference>
<gene>
    <name evidence="1" type="ORF">N475_19005</name>
</gene>
<evidence type="ECO:0008006" key="3">
    <source>
        <dbReference type="Google" id="ProtNLM"/>
    </source>
</evidence>
<dbReference type="SUPFAM" id="SSF54909">
    <property type="entry name" value="Dimeric alpha+beta barrel"/>
    <property type="match status" value="1"/>
</dbReference>
<dbReference type="AlphaFoldDB" id="A0A166VYV0"/>
<proteinExistence type="predicted"/>
<evidence type="ECO:0000313" key="1">
    <source>
        <dbReference type="EMBL" id="KZN34633.1"/>
    </source>
</evidence>
<sequence length="189" mass="21856">MNYIIDIYTTDNISRLCRCLSDNLFNSSELGVEIYTKFKEVKDAFYDVLVVYKGADIEHEVKQISNRVDPSFYCAHDRVACRIAIELGQFQDTSESGCWLINPFEITTQQIPDVIDMWDKAKDDLIHKPGFVHARLFQALTAHPKYNLINVAHWVSESTFTKAIEAESYSSHKQRSLQYKLHPALCKSW</sequence>
<protein>
    <recommendedName>
        <fullName evidence="3">ABM domain-containing protein</fullName>
    </recommendedName>
</protein>
<comment type="caution">
    <text evidence="1">The sequence shown here is derived from an EMBL/GenBank/DDBJ whole genome shotgun (WGS) entry which is preliminary data.</text>
</comment>